<dbReference type="EMBL" id="CP001848">
    <property type="protein sequence ID" value="ADB15592.1"/>
    <property type="molecule type" value="Genomic_DNA"/>
</dbReference>
<accession>D2R796</accession>
<feature type="domain" description="Spermatogenesis-associated protein 20-like TRX" evidence="2">
    <location>
        <begin position="35"/>
        <end position="203"/>
    </location>
</feature>
<name>D2R796_PIRSD</name>
<dbReference type="PANTHER" id="PTHR42899">
    <property type="entry name" value="SPERMATOGENESIS-ASSOCIATED PROTEIN 20"/>
    <property type="match status" value="1"/>
</dbReference>
<reference evidence="3 4" key="1">
    <citation type="journal article" date="2009" name="Stand. Genomic Sci.">
        <title>Complete genome sequence of Pirellula staleyi type strain (ATCC 27377).</title>
        <authorList>
            <person name="Clum A."/>
            <person name="Tindall B.J."/>
            <person name="Sikorski J."/>
            <person name="Ivanova N."/>
            <person name="Mavrommatis K."/>
            <person name="Lucas S."/>
            <person name="Glavina del Rio T."/>
            <person name="Nolan M."/>
            <person name="Chen F."/>
            <person name="Tice H."/>
            <person name="Pitluck S."/>
            <person name="Cheng J.F."/>
            <person name="Chertkov O."/>
            <person name="Brettin T."/>
            <person name="Han C."/>
            <person name="Detter J.C."/>
            <person name="Kuske C."/>
            <person name="Bruce D."/>
            <person name="Goodwin L."/>
            <person name="Ovchinikova G."/>
            <person name="Pati A."/>
            <person name="Mikhailova N."/>
            <person name="Chen A."/>
            <person name="Palaniappan K."/>
            <person name="Land M."/>
            <person name="Hauser L."/>
            <person name="Chang Y.J."/>
            <person name="Jeffries C.D."/>
            <person name="Chain P."/>
            <person name="Rohde M."/>
            <person name="Goker M."/>
            <person name="Bristow J."/>
            <person name="Eisen J.A."/>
            <person name="Markowitz V."/>
            <person name="Hugenholtz P."/>
            <person name="Kyrpides N.C."/>
            <person name="Klenk H.P."/>
            <person name="Lapidus A."/>
        </authorList>
    </citation>
    <scope>NUCLEOTIDE SEQUENCE [LARGE SCALE GENOMIC DNA]</scope>
    <source>
        <strain evidence="4">ATCC 27377 / DSM 6068 / ICPB 4128</strain>
    </source>
</reference>
<dbReference type="InterPro" id="IPR012341">
    <property type="entry name" value="6hp_glycosidase-like_sf"/>
</dbReference>
<dbReference type="InterPro" id="IPR008928">
    <property type="entry name" value="6-hairpin_glycosidase_sf"/>
</dbReference>
<dbReference type="Gene3D" id="1.50.10.10">
    <property type="match status" value="1"/>
</dbReference>
<organism evidence="3 4">
    <name type="scientific">Pirellula staleyi (strain ATCC 27377 / DSM 6068 / ICPB 4128)</name>
    <name type="common">Pirella staleyi</name>
    <dbReference type="NCBI Taxonomy" id="530564"/>
    <lineage>
        <taxon>Bacteria</taxon>
        <taxon>Pseudomonadati</taxon>
        <taxon>Planctomycetota</taxon>
        <taxon>Planctomycetia</taxon>
        <taxon>Pirellulales</taxon>
        <taxon>Pirellulaceae</taxon>
        <taxon>Pirellula</taxon>
    </lineage>
</organism>
<proteinExistence type="predicted"/>
<dbReference type="STRING" id="530564.Psta_0907"/>
<feature type="signal peptide" evidence="1">
    <location>
        <begin position="1"/>
        <end position="24"/>
    </location>
</feature>
<dbReference type="Proteomes" id="UP000001887">
    <property type="component" value="Chromosome"/>
</dbReference>
<dbReference type="HOGENOM" id="CLU_014051_4_1_0"/>
<dbReference type="InterPro" id="IPR024705">
    <property type="entry name" value="Ssp411"/>
</dbReference>
<feature type="chain" id="PRO_5003036249" description="Spermatogenesis-associated protein 20-like TRX domain-containing protein" evidence="1">
    <location>
        <begin position="25"/>
        <end position="667"/>
    </location>
</feature>
<dbReference type="Gene3D" id="3.40.30.10">
    <property type="entry name" value="Glutaredoxin"/>
    <property type="match status" value="1"/>
</dbReference>
<sequence length="667" mass="74537" precursor="true">MPSSRIHLLVFCLLGLVVLAGAMAEEPAPKQPTKTNRLAQETSPYLLLHAHNPVDWYPWGNEALERAKKENKPIFLSVGYSSCHWCHVMERESFLDPEIAKLLNENFICIKVDREERPDIDTIYMTAVQTYLQLTTGRRGGGWPMTVFLTPEGNPFFGGTYFPARDGDREGMTGFLTLSSKVSEMWKKEPVKLGDDATTLARFIKDQLEGPKLLLAVVLDTKLTTSVEKGLAAQFDERYGGFGFDEIEWQRPKFPEPSNLQFLLEIVKKTPASESRAMLVHTLDRMAMGGIYDHVGGGFHRYSVDRMWRIPHFEKMLYDNGQLLTVYSEAYALTGDENYQRIARETAEFMLREMRDTSGGFYAALDAETEGVEGKFYRWDKAEVEKLLTKEEFELYSAVYGLSRAPNFEETFYVIQLRDTLVDIAKTREITVEKLVNDLRPIHAKLLAARNARKRPLTDTKILAGENGLAITGLATAGKLLKEPRYTEAAATAATLVLSKMTAPEGRLFRTYSGEKAKLNAYLSDYSMLVEGLLALHEATGEQRWLDEAIKLTDQQVELFHDVPRGGFYFTSKDHESLLARVKETVDSAMPAGNSVAAVNLVKLVKITGKNEYLKLAEGAIQSAAGQMQENPTVSPRLATALLAWQSMAASGDPSAPGAVPKKAETK</sequence>
<dbReference type="SUPFAM" id="SSF52833">
    <property type="entry name" value="Thioredoxin-like"/>
    <property type="match status" value="1"/>
</dbReference>
<dbReference type="PIRSF" id="PIRSF006402">
    <property type="entry name" value="UCP006402_thioredoxin"/>
    <property type="match status" value="1"/>
</dbReference>
<dbReference type="SUPFAM" id="SSF48208">
    <property type="entry name" value="Six-hairpin glycosidases"/>
    <property type="match status" value="1"/>
</dbReference>
<evidence type="ECO:0000256" key="1">
    <source>
        <dbReference type="SAM" id="SignalP"/>
    </source>
</evidence>
<dbReference type="InterPro" id="IPR004879">
    <property type="entry name" value="Ssp411-like_TRX"/>
</dbReference>
<evidence type="ECO:0000313" key="4">
    <source>
        <dbReference type="Proteomes" id="UP000001887"/>
    </source>
</evidence>
<dbReference type="AlphaFoldDB" id="D2R796"/>
<dbReference type="InterPro" id="IPR036249">
    <property type="entry name" value="Thioredoxin-like_sf"/>
</dbReference>
<evidence type="ECO:0000259" key="2">
    <source>
        <dbReference type="Pfam" id="PF03190"/>
    </source>
</evidence>
<dbReference type="GO" id="GO:0005975">
    <property type="term" value="P:carbohydrate metabolic process"/>
    <property type="evidence" value="ECO:0007669"/>
    <property type="project" value="InterPro"/>
</dbReference>
<gene>
    <name evidence="3" type="ordered locus">Psta_0907</name>
</gene>
<dbReference type="Gene3D" id="1.50.10.20">
    <property type="match status" value="1"/>
</dbReference>
<dbReference type="CDD" id="cd02955">
    <property type="entry name" value="SSP411"/>
    <property type="match status" value="1"/>
</dbReference>
<dbReference type="KEGG" id="psl:Psta_0907"/>
<dbReference type="Pfam" id="PF03190">
    <property type="entry name" value="Thioredox_DsbH"/>
    <property type="match status" value="1"/>
</dbReference>
<protein>
    <recommendedName>
        <fullName evidence="2">Spermatogenesis-associated protein 20-like TRX domain-containing protein</fullName>
    </recommendedName>
</protein>
<dbReference type="OrthoDB" id="9762614at2"/>
<keyword evidence="1" id="KW-0732">Signal</keyword>
<dbReference type="PANTHER" id="PTHR42899:SF1">
    <property type="entry name" value="SPERMATOGENESIS-ASSOCIATED PROTEIN 20"/>
    <property type="match status" value="1"/>
</dbReference>
<dbReference type="eggNOG" id="COG1331">
    <property type="taxonomic scope" value="Bacteria"/>
</dbReference>
<keyword evidence="4" id="KW-1185">Reference proteome</keyword>
<evidence type="ECO:0000313" key="3">
    <source>
        <dbReference type="EMBL" id="ADB15592.1"/>
    </source>
</evidence>